<feature type="compositionally biased region" description="Polar residues" evidence="1">
    <location>
        <begin position="263"/>
        <end position="281"/>
    </location>
</feature>
<feature type="compositionally biased region" description="Polar residues" evidence="1">
    <location>
        <begin position="319"/>
        <end position="341"/>
    </location>
</feature>
<name>A0ABP1RPH5_9HEXA</name>
<evidence type="ECO:0000256" key="1">
    <source>
        <dbReference type="SAM" id="MobiDB-lite"/>
    </source>
</evidence>
<accession>A0ABP1RPH5</accession>
<feature type="region of interest" description="Disordered" evidence="1">
    <location>
        <begin position="128"/>
        <end position="369"/>
    </location>
</feature>
<dbReference type="EMBL" id="CAXLJM020000092">
    <property type="protein sequence ID" value="CAL8132480.1"/>
    <property type="molecule type" value="Genomic_DNA"/>
</dbReference>
<keyword evidence="3" id="KW-1185">Reference proteome</keyword>
<feature type="compositionally biased region" description="Basic and acidic residues" evidence="1">
    <location>
        <begin position="342"/>
        <end position="352"/>
    </location>
</feature>
<comment type="caution">
    <text evidence="2">The sequence shown here is derived from an EMBL/GenBank/DDBJ whole genome shotgun (WGS) entry which is preliminary data.</text>
</comment>
<dbReference type="Proteomes" id="UP001642540">
    <property type="component" value="Unassembled WGS sequence"/>
</dbReference>
<evidence type="ECO:0000313" key="2">
    <source>
        <dbReference type="EMBL" id="CAL8132480.1"/>
    </source>
</evidence>
<reference evidence="2 3" key="1">
    <citation type="submission" date="2024-08" db="EMBL/GenBank/DDBJ databases">
        <authorList>
            <person name="Cucini C."/>
            <person name="Frati F."/>
        </authorList>
    </citation>
    <scope>NUCLEOTIDE SEQUENCE [LARGE SCALE GENOMIC DNA]</scope>
</reference>
<feature type="region of interest" description="Disordered" evidence="1">
    <location>
        <begin position="390"/>
        <end position="430"/>
    </location>
</feature>
<protein>
    <submittedName>
        <fullName evidence="2">Uncharacterized protein</fullName>
    </submittedName>
</protein>
<feature type="compositionally biased region" description="Low complexity" evidence="1">
    <location>
        <begin position="299"/>
        <end position="312"/>
    </location>
</feature>
<feature type="compositionally biased region" description="Low complexity" evidence="1">
    <location>
        <begin position="200"/>
        <end position="218"/>
    </location>
</feature>
<gene>
    <name evidence="2" type="ORF">ODALV1_LOCUS24628</name>
</gene>
<sequence length="720" mass="80854">MVEQRLPWSSDGKIMSDLYSEILEGSCDSILSGGGEKLHSVLKNEVGVVQGARRLKAVQDDPNWIESSEADGYGDTGTRKVKIEGRILKSQRILEKKKKHSQIEHKSMMLLLNWFCLQNRIPLLSSNIGQERSGRGRRSKSRSKAPTEDQNTPGGDGGADRNSNRKSQRTGKKGSTVGGAGGGKRPHRQSSTSEPDSAKSLQVSDSSEQVVSSSAEVSTEINDHNRERKLKKHEKSENEEHTTNRAKTFKLNEQGKLPADDIFSSSTNLVQDHQKKSYGNESSSRRKKSKTKHDVVETSDSFSISKSSVSQSFEEKVRTGNSDQITAVDIPTSSTNLAQNHPNKDNGKENKSSSRRKKSKRKQDVVETSDIFSIPTSSVSQSFEGKVQAGKSVQIEEPGGGESVNPAKNKQVKEYRRRSSNRKKLKSRKTLPQAGDPVLIINLSVISKIVIKACLQKIAVEIQELHFHQEMDECKKIVLFPDCFNPPPGTSPQKQMFTECHIPPNSGGRWRNVPSIFQPTIFQKKNNDYIQIMLLGTSNCQLGGGDPPFPPSTITTYDKNKPIFDCQKKEYIIPTEFDVDDCFNPILKKKPGSHLPYQSVSVIIEPKPNSKKVSCCVAYGVPSKIEGEQLAVLCNKPSFNDFWDRCQSRKHQADYPSSLSKTYYDVWFSLEKKVRRVMEKDSKIVQCLCRHIPYVKEMEPNFKLKERQCRDYILTWKIKG</sequence>
<feature type="compositionally biased region" description="Basic residues" evidence="1">
    <location>
        <begin position="415"/>
        <end position="429"/>
    </location>
</feature>
<feature type="compositionally biased region" description="Basic and acidic residues" evidence="1">
    <location>
        <begin position="234"/>
        <end position="243"/>
    </location>
</feature>
<evidence type="ECO:0000313" key="3">
    <source>
        <dbReference type="Proteomes" id="UP001642540"/>
    </source>
</evidence>
<proteinExistence type="predicted"/>
<organism evidence="2 3">
    <name type="scientific">Orchesella dallaii</name>
    <dbReference type="NCBI Taxonomy" id="48710"/>
    <lineage>
        <taxon>Eukaryota</taxon>
        <taxon>Metazoa</taxon>
        <taxon>Ecdysozoa</taxon>
        <taxon>Arthropoda</taxon>
        <taxon>Hexapoda</taxon>
        <taxon>Collembola</taxon>
        <taxon>Entomobryomorpha</taxon>
        <taxon>Entomobryoidea</taxon>
        <taxon>Orchesellidae</taxon>
        <taxon>Orchesellinae</taxon>
        <taxon>Orchesella</taxon>
    </lineage>
</organism>